<name>A0A2H0UQK2_9BACT</name>
<comment type="caution">
    <text evidence="1">The sequence shown here is derived from an EMBL/GenBank/DDBJ whole genome shotgun (WGS) entry which is preliminary data.</text>
</comment>
<evidence type="ECO:0000313" key="2">
    <source>
        <dbReference type="Proteomes" id="UP000229615"/>
    </source>
</evidence>
<dbReference type="Proteomes" id="UP000229615">
    <property type="component" value="Unassembled WGS sequence"/>
</dbReference>
<organism evidence="1 2">
    <name type="scientific">Candidatus Harrisonbacteria bacterium CG10_big_fil_rev_8_21_14_0_10_44_23</name>
    <dbReference type="NCBI Taxonomy" id="1974585"/>
    <lineage>
        <taxon>Bacteria</taxon>
        <taxon>Candidatus Harrisoniibacteriota</taxon>
    </lineage>
</organism>
<dbReference type="EMBL" id="PFBB01000012">
    <property type="protein sequence ID" value="PIR88673.1"/>
    <property type="molecule type" value="Genomic_DNA"/>
</dbReference>
<evidence type="ECO:0000313" key="1">
    <source>
        <dbReference type="EMBL" id="PIR88673.1"/>
    </source>
</evidence>
<gene>
    <name evidence="1" type="ORF">COU09_01110</name>
</gene>
<dbReference type="AlphaFoldDB" id="A0A2H0UQK2"/>
<accession>A0A2H0UQK2</accession>
<protein>
    <submittedName>
        <fullName evidence="1">Uncharacterized protein</fullName>
    </submittedName>
</protein>
<reference evidence="2" key="1">
    <citation type="submission" date="2017-09" db="EMBL/GenBank/DDBJ databases">
        <title>Depth-based differentiation of microbial function through sediment-hosted aquifers and enrichment of novel symbionts in the deep terrestrial subsurface.</title>
        <authorList>
            <person name="Probst A.J."/>
            <person name="Ladd B."/>
            <person name="Jarett J.K."/>
            <person name="Geller-Mcgrath D.E."/>
            <person name="Sieber C.M.K."/>
            <person name="Emerson J.B."/>
            <person name="Anantharaman K."/>
            <person name="Thomas B.C."/>
            <person name="Malmstrom R."/>
            <person name="Stieglmeier M."/>
            <person name="Klingl A."/>
            <person name="Woyke T."/>
            <person name="Ryan C.M."/>
            <person name="Banfield J.F."/>
        </authorList>
    </citation>
    <scope>NUCLEOTIDE SEQUENCE [LARGE SCALE GENOMIC DNA]</scope>
</reference>
<sequence length="76" mass="8631">MPLPKFTNVRRNEIAYLLLKQQIREKGIRNLNGNDLRREAGGLSKKTGVKMDEMTIFITELFQNLLGEALQGLNGD</sequence>
<proteinExistence type="predicted"/>